<dbReference type="Pfam" id="PF25070">
    <property type="entry name" value="DUF7794"/>
    <property type="match status" value="3"/>
</dbReference>
<sequence>MLLVTKNIIILIHCPSPEVGAAVSVLLGFAPPSTLSTASSSKLNGVLMPNPFDRPVLFSCFKLQELLLVVDSDNSIFTSAQTAKVMGSEHRVNVQRSDEDEDEVSVVSLSDLLYAELSDKERSDFNADKEFIRSLVSLIHNIRRAIDMHQGLSESLHSPAELIAGRFDGIKIEFDASGGENGTDGIYTFPIFWENFCCLFLPQWCCKNNGAEGIAKNGLELFLTSVSKTFDSLQAAYKGQIVGFIIYGETITPESENMINVVVTSRPSPRLLEETKVLFNLTTIAGVILVRRTLAWITGIILLIATFLGVGFLLTYSLHRPLCFN</sequence>
<keyword evidence="1" id="KW-1133">Transmembrane helix</keyword>
<evidence type="ECO:0000256" key="1">
    <source>
        <dbReference type="SAM" id="Phobius"/>
    </source>
</evidence>
<organism evidence="3 4">
    <name type="scientific">Fraxinus pennsylvanica</name>
    <dbReference type="NCBI Taxonomy" id="56036"/>
    <lineage>
        <taxon>Eukaryota</taxon>
        <taxon>Viridiplantae</taxon>
        <taxon>Streptophyta</taxon>
        <taxon>Embryophyta</taxon>
        <taxon>Tracheophyta</taxon>
        <taxon>Spermatophyta</taxon>
        <taxon>Magnoliopsida</taxon>
        <taxon>eudicotyledons</taxon>
        <taxon>Gunneridae</taxon>
        <taxon>Pentapetalae</taxon>
        <taxon>asterids</taxon>
        <taxon>lamiids</taxon>
        <taxon>Lamiales</taxon>
        <taxon>Oleaceae</taxon>
        <taxon>Oleeae</taxon>
        <taxon>Fraxinus</taxon>
    </lineage>
</organism>
<dbReference type="EMBL" id="OU503052">
    <property type="protein sequence ID" value="CAI9780491.1"/>
    <property type="molecule type" value="Genomic_DNA"/>
</dbReference>
<dbReference type="GO" id="GO:0012505">
    <property type="term" value="C:endomembrane system"/>
    <property type="evidence" value="ECO:0007669"/>
    <property type="project" value="TreeGrafter"/>
</dbReference>
<evidence type="ECO:0000313" key="3">
    <source>
        <dbReference type="EMBL" id="CAI9780491.1"/>
    </source>
</evidence>
<dbReference type="Proteomes" id="UP000834106">
    <property type="component" value="Chromosome 17"/>
</dbReference>
<dbReference type="PANTHER" id="PTHR37735">
    <property type="entry name" value="OS08G0567000 PROTEIN"/>
    <property type="match status" value="1"/>
</dbReference>
<reference evidence="3" key="1">
    <citation type="submission" date="2023-05" db="EMBL/GenBank/DDBJ databases">
        <authorList>
            <person name="Huff M."/>
        </authorList>
    </citation>
    <scope>NUCLEOTIDE SEQUENCE</scope>
</reference>
<evidence type="ECO:0000313" key="4">
    <source>
        <dbReference type="Proteomes" id="UP000834106"/>
    </source>
</evidence>
<feature type="transmembrane region" description="Helical" evidence="1">
    <location>
        <begin position="294"/>
        <end position="316"/>
    </location>
</feature>
<feature type="domain" description="DUF7794" evidence="2">
    <location>
        <begin position="208"/>
        <end position="247"/>
    </location>
</feature>
<evidence type="ECO:0000259" key="2">
    <source>
        <dbReference type="Pfam" id="PF25070"/>
    </source>
</evidence>
<dbReference type="InterPro" id="IPR056696">
    <property type="entry name" value="DUF7794"/>
</dbReference>
<keyword evidence="1" id="KW-0812">Transmembrane</keyword>
<dbReference type="PANTHER" id="PTHR37735:SF1">
    <property type="entry name" value="OS08G0567000 PROTEIN"/>
    <property type="match status" value="1"/>
</dbReference>
<name>A0AAD2EA82_9LAMI</name>
<keyword evidence="4" id="KW-1185">Reference proteome</keyword>
<protein>
    <recommendedName>
        <fullName evidence="2">DUF7794 domain-containing protein</fullName>
    </recommendedName>
</protein>
<accession>A0AAD2EA82</accession>
<gene>
    <name evidence="3" type="ORF">FPE_LOCUS27921</name>
</gene>
<feature type="domain" description="DUF7794" evidence="2">
    <location>
        <begin position="126"/>
        <end position="172"/>
    </location>
</feature>
<feature type="domain" description="DUF7794" evidence="2">
    <location>
        <begin position="17"/>
        <end position="125"/>
    </location>
</feature>
<proteinExistence type="predicted"/>
<keyword evidence="1" id="KW-0472">Membrane</keyword>
<dbReference type="AlphaFoldDB" id="A0AAD2EA82"/>